<evidence type="ECO:0000256" key="8">
    <source>
        <dbReference type="ARBA" id="ARBA00023224"/>
    </source>
</evidence>
<dbReference type="PROSITE" id="PS00237">
    <property type="entry name" value="G_PROTEIN_RECEP_F1_1"/>
    <property type="match status" value="1"/>
</dbReference>
<feature type="transmembrane region" description="Helical" evidence="10">
    <location>
        <begin position="283"/>
        <end position="303"/>
    </location>
</feature>
<evidence type="ECO:0000256" key="2">
    <source>
        <dbReference type="ARBA" id="ARBA00010663"/>
    </source>
</evidence>
<keyword evidence="5 9" id="KW-0297">G-protein coupled receptor</keyword>
<dbReference type="Pfam" id="PF00001">
    <property type="entry name" value="7tm_1"/>
    <property type="match status" value="1"/>
</dbReference>
<dbReference type="EMBL" id="JAZGQO010000003">
    <property type="protein sequence ID" value="KAK6188721.1"/>
    <property type="molecule type" value="Genomic_DNA"/>
</dbReference>
<feature type="domain" description="G-protein coupled receptors family 1 profile" evidence="11">
    <location>
        <begin position="71"/>
        <end position="342"/>
    </location>
</feature>
<comment type="subcellular location">
    <subcellularLocation>
        <location evidence="1">Membrane</location>
        <topology evidence="1">Multi-pass membrane protein</topology>
    </subcellularLocation>
</comment>
<dbReference type="SUPFAM" id="SSF81321">
    <property type="entry name" value="Family A G protein-coupled receptor-like"/>
    <property type="match status" value="1"/>
</dbReference>
<organism evidence="12 13">
    <name type="scientific">Patella caerulea</name>
    <name type="common">Rayed Mediterranean limpet</name>
    <dbReference type="NCBI Taxonomy" id="87958"/>
    <lineage>
        <taxon>Eukaryota</taxon>
        <taxon>Metazoa</taxon>
        <taxon>Spiralia</taxon>
        <taxon>Lophotrochozoa</taxon>
        <taxon>Mollusca</taxon>
        <taxon>Gastropoda</taxon>
        <taxon>Patellogastropoda</taxon>
        <taxon>Patelloidea</taxon>
        <taxon>Patellidae</taxon>
        <taxon>Patella</taxon>
    </lineage>
</organism>
<evidence type="ECO:0000313" key="13">
    <source>
        <dbReference type="Proteomes" id="UP001347796"/>
    </source>
</evidence>
<gene>
    <name evidence="12" type="ORF">SNE40_004842</name>
</gene>
<comment type="caution">
    <text evidence="12">The sequence shown here is derived from an EMBL/GenBank/DDBJ whole genome shotgun (WGS) entry which is preliminary data.</text>
</comment>
<reference evidence="12 13" key="1">
    <citation type="submission" date="2024-01" db="EMBL/GenBank/DDBJ databases">
        <title>The genome of the rayed Mediterranean limpet Patella caerulea (Linnaeus, 1758).</title>
        <authorList>
            <person name="Anh-Thu Weber A."/>
            <person name="Halstead-Nussloch G."/>
        </authorList>
    </citation>
    <scope>NUCLEOTIDE SEQUENCE [LARGE SCALE GENOMIC DNA]</scope>
    <source>
        <strain evidence="12">AATW-2023a</strain>
        <tissue evidence="12">Whole specimen</tissue>
    </source>
</reference>
<evidence type="ECO:0000256" key="5">
    <source>
        <dbReference type="ARBA" id="ARBA00023040"/>
    </source>
</evidence>
<name>A0AAN8K9P6_PATCE</name>
<evidence type="ECO:0000256" key="6">
    <source>
        <dbReference type="ARBA" id="ARBA00023136"/>
    </source>
</evidence>
<dbReference type="PANTHER" id="PTHR45695">
    <property type="entry name" value="LEUCOKININ RECEPTOR-RELATED"/>
    <property type="match status" value="1"/>
</dbReference>
<keyword evidence="6 10" id="KW-0472">Membrane</keyword>
<keyword evidence="8 9" id="KW-0807">Transducer</keyword>
<keyword evidence="13" id="KW-1185">Reference proteome</keyword>
<keyword evidence="3 9" id="KW-0812">Transmembrane</keyword>
<keyword evidence="4 10" id="KW-1133">Transmembrane helix</keyword>
<evidence type="ECO:0000256" key="9">
    <source>
        <dbReference type="RuleBase" id="RU000688"/>
    </source>
</evidence>
<evidence type="ECO:0000256" key="1">
    <source>
        <dbReference type="ARBA" id="ARBA00004141"/>
    </source>
</evidence>
<feature type="transmembrane region" description="Helical" evidence="10">
    <location>
        <begin position="323"/>
        <end position="344"/>
    </location>
</feature>
<protein>
    <recommendedName>
        <fullName evidence="11">G-protein coupled receptors family 1 profile domain-containing protein</fullName>
    </recommendedName>
</protein>
<dbReference type="AlphaFoldDB" id="A0AAN8K9P6"/>
<evidence type="ECO:0000256" key="7">
    <source>
        <dbReference type="ARBA" id="ARBA00023170"/>
    </source>
</evidence>
<sequence length="415" mass="47411">MAAYNVINSQDNASTLTNVTEIRKCKYAEGEQCYYSDEHLLWSINKHLEPEPHEWIFCVLFIIVFIFGVTGNSLVCFAVWRNVQLRTITNFFLVNLAVADLLVIVICLPPTFAQTFWETWFLGDAMCKIVEFLQNISVIVSVLTLTAISIERWFAICHPLSFKETRRHVIITLIIIWVAANVFSIPSLIIFSTVPDAMVPGNLTILLTTCRPFGYEQTTLFKEIIHLVVFYVIPVIVMTFAYFSIASCLWSSIKKGKALTEGMRGMQDQVSYQLRSRRRAAKMLIVVVIVFVLCYLPVYIWNILRMTNLELINQIPDKKVSGIGYTAHLLIYLNSSINPVIYNFMSGKFRKEFQTAFFCCFRRRRTEGSHYGSHELEPFPSKSAVSHADGNHSTIATEKCVLTQGTDMTYSMSEV</sequence>
<keyword evidence="7 9" id="KW-0675">Receptor</keyword>
<dbReference type="Proteomes" id="UP001347796">
    <property type="component" value="Unassembled WGS sequence"/>
</dbReference>
<feature type="transmembrane region" description="Helical" evidence="10">
    <location>
        <begin position="224"/>
        <end position="250"/>
    </location>
</feature>
<evidence type="ECO:0000256" key="10">
    <source>
        <dbReference type="SAM" id="Phobius"/>
    </source>
</evidence>
<dbReference type="PRINTS" id="PR01012">
    <property type="entry name" value="NRPEPTIDEYR"/>
</dbReference>
<dbReference type="SMART" id="SM01381">
    <property type="entry name" value="7TM_GPCR_Srsx"/>
    <property type="match status" value="1"/>
</dbReference>
<feature type="transmembrane region" description="Helical" evidence="10">
    <location>
        <begin position="55"/>
        <end position="80"/>
    </location>
</feature>
<proteinExistence type="inferred from homology"/>
<dbReference type="PROSITE" id="PS50262">
    <property type="entry name" value="G_PROTEIN_RECEP_F1_2"/>
    <property type="match status" value="1"/>
</dbReference>
<feature type="transmembrane region" description="Helical" evidence="10">
    <location>
        <begin position="132"/>
        <end position="150"/>
    </location>
</feature>
<evidence type="ECO:0000259" key="11">
    <source>
        <dbReference type="PROSITE" id="PS50262"/>
    </source>
</evidence>
<comment type="similarity">
    <text evidence="2 9">Belongs to the G-protein coupled receptor 1 family.</text>
</comment>
<dbReference type="InterPro" id="IPR000611">
    <property type="entry name" value="NPY_rcpt"/>
</dbReference>
<feature type="transmembrane region" description="Helical" evidence="10">
    <location>
        <begin position="92"/>
        <end position="112"/>
    </location>
</feature>
<dbReference type="PRINTS" id="PR00237">
    <property type="entry name" value="GPCRRHODOPSN"/>
</dbReference>
<dbReference type="InterPro" id="IPR000276">
    <property type="entry name" value="GPCR_Rhodpsn"/>
</dbReference>
<dbReference type="Gene3D" id="1.20.1070.10">
    <property type="entry name" value="Rhodopsin 7-helix transmembrane proteins"/>
    <property type="match status" value="1"/>
</dbReference>
<dbReference type="PANTHER" id="PTHR45695:SF15">
    <property type="entry name" value="OPSIN RH2"/>
    <property type="match status" value="1"/>
</dbReference>
<evidence type="ECO:0000313" key="12">
    <source>
        <dbReference type="EMBL" id="KAK6188721.1"/>
    </source>
</evidence>
<dbReference type="GO" id="GO:0004983">
    <property type="term" value="F:neuropeptide Y receptor activity"/>
    <property type="evidence" value="ECO:0007669"/>
    <property type="project" value="InterPro"/>
</dbReference>
<dbReference type="InterPro" id="IPR017452">
    <property type="entry name" value="GPCR_Rhodpsn_7TM"/>
</dbReference>
<evidence type="ECO:0000256" key="4">
    <source>
        <dbReference type="ARBA" id="ARBA00022989"/>
    </source>
</evidence>
<feature type="transmembrane region" description="Helical" evidence="10">
    <location>
        <begin position="170"/>
        <end position="191"/>
    </location>
</feature>
<dbReference type="GO" id="GO:0005886">
    <property type="term" value="C:plasma membrane"/>
    <property type="evidence" value="ECO:0007669"/>
    <property type="project" value="TreeGrafter"/>
</dbReference>
<evidence type="ECO:0000256" key="3">
    <source>
        <dbReference type="ARBA" id="ARBA00022692"/>
    </source>
</evidence>
<accession>A0AAN8K9P6</accession>